<comment type="subunit">
    <text evidence="4 13">F-type ATPases have 2 components, CF(1) - the catalytic core - and CF(0) - the membrane proton channel. CF(1) has five subunits: alpha(3), beta(3), gamma(1), delta(1), epsilon(1). CF(0) has three main subunits: a, b and c.</text>
</comment>
<dbReference type="FunFam" id="1.10.287.80:FF:000005">
    <property type="entry name" value="ATP synthase gamma chain"/>
    <property type="match status" value="1"/>
</dbReference>
<comment type="subcellular location">
    <subcellularLocation>
        <location evidence="13">Cell membrane</location>
        <topology evidence="13">Peripheral membrane protein</topology>
    </subcellularLocation>
    <subcellularLocation>
        <location evidence="2">Membrane</location>
        <topology evidence="2">Peripheral membrane protein</topology>
    </subcellularLocation>
</comment>
<reference evidence="14 15" key="1">
    <citation type="journal article" date="2012" name="J. Bacteriol.">
        <title>Genome Sequence of the Protease-Producing Bacterium Rheinheimera nanhaiensis E407-8T, Isolated from Deep-Sea Sediment of the South China Sea.</title>
        <authorList>
            <person name="Zhang X.-Y."/>
            <person name="Zhang Y.-J."/>
            <person name="Qin Q.-L."/>
            <person name="Xie B.-B."/>
            <person name="Chen X.-L."/>
            <person name="Zhou B.-C."/>
            <person name="Zhang Y.-Z."/>
        </authorList>
    </citation>
    <scope>NUCLEOTIDE SEQUENCE [LARGE SCALE GENOMIC DNA]</scope>
    <source>
        <strain evidence="14 15">E407-8</strain>
    </source>
</reference>
<dbReference type="GO" id="GO:0046933">
    <property type="term" value="F:proton-transporting ATP synthase activity, rotational mechanism"/>
    <property type="evidence" value="ECO:0007669"/>
    <property type="project" value="UniProtKB-UniRule"/>
</dbReference>
<dbReference type="STRING" id="562729.RNAN_2635"/>
<dbReference type="NCBIfam" id="NF004144">
    <property type="entry name" value="PRK05621.1-1"/>
    <property type="match status" value="1"/>
</dbReference>
<dbReference type="SUPFAM" id="SSF52943">
    <property type="entry name" value="ATP synthase (F1-ATPase), gamma subunit"/>
    <property type="match status" value="1"/>
</dbReference>
<evidence type="ECO:0000256" key="8">
    <source>
        <dbReference type="ARBA" id="ARBA00022781"/>
    </source>
</evidence>
<dbReference type="InterPro" id="IPR023632">
    <property type="entry name" value="ATP_synth_F1_gsu_CS"/>
</dbReference>
<dbReference type="InterPro" id="IPR000131">
    <property type="entry name" value="ATP_synth_F1_gsu"/>
</dbReference>
<dbReference type="Gene3D" id="1.10.287.80">
    <property type="entry name" value="ATP synthase, gamma subunit, helix hairpin domain"/>
    <property type="match status" value="1"/>
</dbReference>
<dbReference type="GO" id="GO:0005886">
    <property type="term" value="C:plasma membrane"/>
    <property type="evidence" value="ECO:0007669"/>
    <property type="project" value="UniProtKB-SubCell"/>
</dbReference>
<comment type="function">
    <text evidence="1 13">Produces ATP from ADP in the presence of a proton gradient across the membrane. The gamma chain is believed to be important in regulating ATPase activity and the flow of protons through the CF(0) complex.</text>
</comment>
<keyword evidence="14" id="KW-0378">Hydrolase</keyword>
<evidence type="ECO:0000256" key="6">
    <source>
        <dbReference type="ARBA" id="ARBA00022475"/>
    </source>
</evidence>
<evidence type="ECO:0000256" key="1">
    <source>
        <dbReference type="ARBA" id="ARBA00003456"/>
    </source>
</evidence>
<keyword evidence="12 13" id="KW-0066">ATP synthesis</keyword>
<dbReference type="OrthoDB" id="9812769at2"/>
<dbReference type="AlphaFoldDB" id="I1E001"/>
<evidence type="ECO:0000256" key="9">
    <source>
        <dbReference type="ARBA" id="ARBA00023065"/>
    </source>
</evidence>
<dbReference type="Pfam" id="PF00231">
    <property type="entry name" value="ATP-synt"/>
    <property type="match status" value="1"/>
</dbReference>
<dbReference type="Proteomes" id="UP000004374">
    <property type="component" value="Unassembled WGS sequence"/>
</dbReference>
<comment type="similarity">
    <text evidence="3 13">Belongs to the ATPase gamma chain family.</text>
</comment>
<dbReference type="FunFam" id="3.40.1380.10:FF:000006">
    <property type="entry name" value="ATP synthase gamma chain"/>
    <property type="match status" value="1"/>
</dbReference>
<dbReference type="PANTHER" id="PTHR11693">
    <property type="entry name" value="ATP SYNTHASE GAMMA CHAIN"/>
    <property type="match status" value="1"/>
</dbReference>
<keyword evidence="10 13" id="KW-0472">Membrane</keyword>
<evidence type="ECO:0000256" key="7">
    <source>
        <dbReference type="ARBA" id="ARBA00022519"/>
    </source>
</evidence>
<evidence type="ECO:0000256" key="13">
    <source>
        <dbReference type="HAMAP-Rule" id="MF_00815"/>
    </source>
</evidence>
<evidence type="ECO:0000256" key="4">
    <source>
        <dbReference type="ARBA" id="ARBA00011648"/>
    </source>
</evidence>
<evidence type="ECO:0000256" key="11">
    <source>
        <dbReference type="ARBA" id="ARBA00023196"/>
    </source>
</evidence>
<dbReference type="Gene3D" id="3.40.1380.10">
    <property type="match status" value="1"/>
</dbReference>
<keyword evidence="5 13" id="KW-0813">Transport</keyword>
<name>I1E001_9GAMM</name>
<dbReference type="EMBL" id="BAFK01000015">
    <property type="protein sequence ID" value="GAB59629.1"/>
    <property type="molecule type" value="Genomic_DNA"/>
</dbReference>
<keyword evidence="8 13" id="KW-0375">Hydrogen ion transport</keyword>
<dbReference type="HAMAP" id="MF_00815">
    <property type="entry name" value="ATP_synth_gamma_bact"/>
    <property type="match status" value="1"/>
</dbReference>
<accession>I1E001</accession>
<dbReference type="GO" id="GO:0016787">
    <property type="term" value="F:hydrolase activity"/>
    <property type="evidence" value="ECO:0007669"/>
    <property type="project" value="UniProtKB-KW"/>
</dbReference>
<protein>
    <recommendedName>
        <fullName evidence="13">ATP synthase gamma chain</fullName>
    </recommendedName>
    <alternativeName>
        <fullName evidence="13">ATP synthase F1 sector gamma subunit</fullName>
    </alternativeName>
    <alternativeName>
        <fullName evidence="13">F-ATPase gamma subunit</fullName>
    </alternativeName>
</protein>
<dbReference type="GO" id="GO:0045259">
    <property type="term" value="C:proton-transporting ATP synthase complex"/>
    <property type="evidence" value="ECO:0007669"/>
    <property type="project" value="UniProtKB-KW"/>
</dbReference>
<gene>
    <name evidence="13 14" type="primary">atpG</name>
    <name evidence="14" type="ORF">RNAN_2635</name>
</gene>
<evidence type="ECO:0000256" key="10">
    <source>
        <dbReference type="ARBA" id="ARBA00023136"/>
    </source>
</evidence>
<organism evidence="14 15">
    <name type="scientific">Rheinheimera nanhaiensis E407-8</name>
    <dbReference type="NCBI Taxonomy" id="562729"/>
    <lineage>
        <taxon>Bacteria</taxon>
        <taxon>Pseudomonadati</taxon>
        <taxon>Pseudomonadota</taxon>
        <taxon>Gammaproteobacteria</taxon>
        <taxon>Chromatiales</taxon>
        <taxon>Chromatiaceae</taxon>
        <taxon>Rheinheimera</taxon>
    </lineage>
</organism>
<evidence type="ECO:0000256" key="3">
    <source>
        <dbReference type="ARBA" id="ARBA00007681"/>
    </source>
</evidence>
<dbReference type="PANTHER" id="PTHR11693:SF22">
    <property type="entry name" value="ATP SYNTHASE SUBUNIT GAMMA, MITOCHONDRIAL"/>
    <property type="match status" value="1"/>
</dbReference>
<dbReference type="PRINTS" id="PR00126">
    <property type="entry name" value="ATPASEGAMMA"/>
</dbReference>
<evidence type="ECO:0000313" key="14">
    <source>
        <dbReference type="EMBL" id="GAB59629.1"/>
    </source>
</evidence>
<keyword evidence="6 13" id="KW-1003">Cell membrane</keyword>
<evidence type="ECO:0000256" key="12">
    <source>
        <dbReference type="ARBA" id="ARBA00023310"/>
    </source>
</evidence>
<dbReference type="GO" id="GO:0042777">
    <property type="term" value="P:proton motive force-driven plasma membrane ATP synthesis"/>
    <property type="evidence" value="ECO:0007669"/>
    <property type="project" value="UniProtKB-UniRule"/>
</dbReference>
<sequence length="287" mass="31564">MAGGKEIKSKIGSINNTRKITSAMEKVAVSKMRKAQDRVAATRPYAEGMRKVIGNVANGSLEYRHPYLAEREVKRVGYIVISTDRGLCGGLNTNEFKKVALELKSWKDKGVDAQFAVIGNKATAFFKRFGGKVVAQQAGSGDVPRLADVIGSVKVMLQAFNEGRIDRLFLVYNKFVNTMKQEPVIDQLLPLPKADIEQKAHNWDYLYEPDPKPILDMLLDRFVESQVYQGVVENSASEHAARMVAMKAATDNAGNLMDDLKLVYNKARQAAITQELSEIVAGAAAVG</sequence>
<evidence type="ECO:0000256" key="2">
    <source>
        <dbReference type="ARBA" id="ARBA00004170"/>
    </source>
</evidence>
<dbReference type="RefSeq" id="WP_008222400.1">
    <property type="nucleotide sequence ID" value="NZ_BAFK01000015.1"/>
</dbReference>
<keyword evidence="15" id="KW-1185">Reference proteome</keyword>
<evidence type="ECO:0000313" key="15">
    <source>
        <dbReference type="Proteomes" id="UP000004374"/>
    </source>
</evidence>
<dbReference type="NCBIfam" id="TIGR01146">
    <property type="entry name" value="ATPsyn_F1gamma"/>
    <property type="match status" value="1"/>
</dbReference>
<dbReference type="CDD" id="cd12151">
    <property type="entry name" value="F1-ATPase_gamma"/>
    <property type="match status" value="1"/>
</dbReference>
<dbReference type="InterPro" id="IPR035968">
    <property type="entry name" value="ATP_synth_F1_ATPase_gsu"/>
</dbReference>
<keyword evidence="7" id="KW-0997">Cell inner membrane</keyword>
<dbReference type="GO" id="GO:0005524">
    <property type="term" value="F:ATP binding"/>
    <property type="evidence" value="ECO:0007669"/>
    <property type="project" value="UniProtKB-UniRule"/>
</dbReference>
<evidence type="ECO:0000256" key="5">
    <source>
        <dbReference type="ARBA" id="ARBA00022448"/>
    </source>
</evidence>
<dbReference type="PROSITE" id="PS00153">
    <property type="entry name" value="ATPASE_GAMMA"/>
    <property type="match status" value="1"/>
</dbReference>
<keyword evidence="9 13" id="KW-0406">Ion transport</keyword>
<proteinExistence type="inferred from homology"/>
<keyword evidence="11 13" id="KW-0139">CF(1)</keyword>
<comment type="caution">
    <text evidence="14">The sequence shown here is derived from an EMBL/GenBank/DDBJ whole genome shotgun (WGS) entry which is preliminary data.</text>
</comment>